<dbReference type="Pfam" id="PF00651">
    <property type="entry name" value="BTB"/>
    <property type="match status" value="1"/>
</dbReference>
<gene>
    <name evidence="2" type="ORF">EX30DRAFT_243040</name>
</gene>
<dbReference type="CDD" id="cd18186">
    <property type="entry name" value="BTB_POZ_ZBTB_KLHL-like"/>
    <property type="match status" value="1"/>
</dbReference>
<dbReference type="PROSITE" id="PS50097">
    <property type="entry name" value="BTB"/>
    <property type="match status" value="1"/>
</dbReference>
<dbReference type="AlphaFoldDB" id="A0A4V3SHK8"/>
<feature type="domain" description="BTB" evidence="1">
    <location>
        <begin position="18"/>
        <end position="129"/>
    </location>
</feature>
<protein>
    <recommendedName>
        <fullName evidence="1">BTB domain-containing protein</fullName>
    </recommendedName>
</protein>
<dbReference type="Gene3D" id="3.30.710.10">
    <property type="entry name" value="Potassium Channel Kv1.1, Chain A"/>
    <property type="match status" value="1"/>
</dbReference>
<evidence type="ECO:0000313" key="3">
    <source>
        <dbReference type="Proteomes" id="UP000298138"/>
    </source>
</evidence>
<dbReference type="InParanoid" id="A0A4V3SHK8"/>
<reference evidence="2 3" key="1">
    <citation type="submission" date="2019-04" db="EMBL/GenBank/DDBJ databases">
        <title>Comparative genomics and transcriptomics to analyze fruiting body development in filamentous ascomycetes.</title>
        <authorList>
            <consortium name="DOE Joint Genome Institute"/>
            <person name="Lutkenhaus R."/>
            <person name="Traeger S."/>
            <person name="Breuer J."/>
            <person name="Kuo A."/>
            <person name="Lipzen A."/>
            <person name="Pangilinan J."/>
            <person name="Dilworth D."/>
            <person name="Sandor L."/>
            <person name="Poggeler S."/>
            <person name="Barry K."/>
            <person name="Grigoriev I.V."/>
            <person name="Nowrousian M."/>
        </authorList>
    </citation>
    <scope>NUCLEOTIDE SEQUENCE [LARGE SCALE GENOMIC DNA]</scope>
    <source>
        <strain evidence="2 3">CBS 389.68</strain>
    </source>
</reference>
<dbReference type="PANTHER" id="PTHR47843:SF5">
    <property type="entry name" value="BTB_POZ DOMAIN PROTEIN"/>
    <property type="match status" value="1"/>
</dbReference>
<dbReference type="InterPro" id="IPR011333">
    <property type="entry name" value="SKP1/BTB/POZ_sf"/>
</dbReference>
<dbReference type="EMBL" id="ML220172">
    <property type="protein sequence ID" value="TGZ76594.1"/>
    <property type="molecule type" value="Genomic_DNA"/>
</dbReference>
<dbReference type="OrthoDB" id="6359816at2759"/>
<evidence type="ECO:0000259" key="1">
    <source>
        <dbReference type="PROSITE" id="PS50097"/>
    </source>
</evidence>
<evidence type="ECO:0000313" key="2">
    <source>
        <dbReference type="EMBL" id="TGZ76594.1"/>
    </source>
</evidence>
<organism evidence="2 3">
    <name type="scientific">Ascodesmis nigricans</name>
    <dbReference type="NCBI Taxonomy" id="341454"/>
    <lineage>
        <taxon>Eukaryota</taxon>
        <taxon>Fungi</taxon>
        <taxon>Dikarya</taxon>
        <taxon>Ascomycota</taxon>
        <taxon>Pezizomycotina</taxon>
        <taxon>Pezizomycetes</taxon>
        <taxon>Pezizales</taxon>
        <taxon>Ascodesmidaceae</taxon>
        <taxon>Ascodesmis</taxon>
    </lineage>
</organism>
<proteinExistence type="predicted"/>
<keyword evidence="3" id="KW-1185">Reference proteome</keyword>
<sequence>MLKNSQLNPRLFLSPAHADVTIVADRDRFPAHLNIISLHTPYFQEHLISRPRELDSTVMTPASSTCGTSVCGGESEPVSKTCEWDKKMKEDRIPTMLDVNPEVPLDDRYSADVRCMLEWCYKGTYSLKEHDEDRPSYTEKLSTDSSDSDAIPEEDLARHVKIYYLAEHLNLPDLKSLALEKFKACTMSDSSQLKETVRDYQFEAFSKSDPMVKAVVEKLAKIIWDMNGKWKDDWGLFQYYGLIGGLVVQELMQMKAKMSERRGAWPLVWSFGGKK</sequence>
<dbReference type="SUPFAM" id="SSF54695">
    <property type="entry name" value="POZ domain"/>
    <property type="match status" value="1"/>
</dbReference>
<accession>A0A4V3SHK8</accession>
<dbReference type="Proteomes" id="UP000298138">
    <property type="component" value="Unassembled WGS sequence"/>
</dbReference>
<dbReference type="InterPro" id="IPR000210">
    <property type="entry name" value="BTB/POZ_dom"/>
</dbReference>
<dbReference type="PANTHER" id="PTHR47843">
    <property type="entry name" value="BTB DOMAIN-CONTAINING PROTEIN-RELATED"/>
    <property type="match status" value="1"/>
</dbReference>
<name>A0A4V3SHK8_9PEZI</name>